<dbReference type="CDD" id="cd07185">
    <property type="entry name" value="OmpA_C-like"/>
    <property type="match status" value="1"/>
</dbReference>
<dbReference type="InterPro" id="IPR050330">
    <property type="entry name" value="Bact_OuterMem_StrucFunc"/>
</dbReference>
<accession>A0A1C7F9M6</accession>
<dbReference type="InterPro" id="IPR006664">
    <property type="entry name" value="OMP_bac"/>
</dbReference>
<dbReference type="InterPro" id="IPR036737">
    <property type="entry name" value="OmpA-like_sf"/>
</dbReference>
<feature type="chain" id="PRO_5008885539" evidence="5">
    <location>
        <begin position="23"/>
        <end position="207"/>
    </location>
</feature>
<dbReference type="GO" id="GO:0009279">
    <property type="term" value="C:cell outer membrane"/>
    <property type="evidence" value="ECO:0007669"/>
    <property type="project" value="UniProtKB-SubCell"/>
</dbReference>
<evidence type="ECO:0000313" key="8">
    <source>
        <dbReference type="Proteomes" id="UP000092528"/>
    </source>
</evidence>
<dbReference type="PRINTS" id="PR01021">
    <property type="entry name" value="OMPADOMAIN"/>
</dbReference>
<keyword evidence="5" id="KW-0732">Signal</keyword>
<feature type="domain" description="OmpA-like" evidence="6">
    <location>
        <begin position="75"/>
        <end position="192"/>
    </location>
</feature>
<name>A0A1C7F9M6_9VIBR</name>
<dbReference type="GeneID" id="96873567"/>
<dbReference type="STRING" id="45658.VSVS12_01832"/>
<dbReference type="Gene3D" id="3.30.1330.60">
    <property type="entry name" value="OmpA-like domain"/>
    <property type="match status" value="1"/>
</dbReference>
<evidence type="ECO:0000256" key="1">
    <source>
        <dbReference type="ARBA" id="ARBA00004442"/>
    </source>
</evidence>
<dbReference type="PANTHER" id="PTHR30329">
    <property type="entry name" value="STATOR ELEMENT OF FLAGELLAR MOTOR COMPLEX"/>
    <property type="match status" value="1"/>
</dbReference>
<evidence type="ECO:0000259" key="6">
    <source>
        <dbReference type="PROSITE" id="PS51123"/>
    </source>
</evidence>
<reference evidence="7 8" key="1">
    <citation type="submission" date="2016-07" db="EMBL/GenBank/DDBJ databases">
        <title>Genome sequencing of Vibrio scophthalmi strain VS-05, an isolated from Paralichthys olivaceus.</title>
        <authorList>
            <person name="Han H.-J."/>
        </authorList>
    </citation>
    <scope>NUCLEOTIDE SEQUENCE [LARGE SCALE GENOMIC DNA]</scope>
    <source>
        <strain evidence="7 8">VS-05</strain>
    </source>
</reference>
<keyword evidence="2 4" id="KW-0472">Membrane</keyword>
<evidence type="ECO:0000256" key="5">
    <source>
        <dbReference type="SAM" id="SignalP"/>
    </source>
</evidence>
<dbReference type="Pfam" id="PF00691">
    <property type="entry name" value="OmpA"/>
    <property type="match status" value="1"/>
</dbReference>
<evidence type="ECO:0000256" key="4">
    <source>
        <dbReference type="PROSITE-ProRule" id="PRU00473"/>
    </source>
</evidence>
<dbReference type="AlphaFoldDB" id="A0A1C7F9M6"/>
<evidence type="ECO:0000256" key="2">
    <source>
        <dbReference type="ARBA" id="ARBA00023136"/>
    </source>
</evidence>
<evidence type="ECO:0000256" key="3">
    <source>
        <dbReference type="ARBA" id="ARBA00023237"/>
    </source>
</evidence>
<dbReference type="SUPFAM" id="SSF103088">
    <property type="entry name" value="OmpA-like"/>
    <property type="match status" value="1"/>
</dbReference>
<keyword evidence="3" id="KW-0998">Cell outer membrane</keyword>
<dbReference type="PANTHER" id="PTHR30329:SF21">
    <property type="entry name" value="LIPOPROTEIN YIAD-RELATED"/>
    <property type="match status" value="1"/>
</dbReference>
<comment type="subcellular location">
    <subcellularLocation>
        <location evidence="1">Cell outer membrane</location>
    </subcellularLocation>
</comment>
<dbReference type="Proteomes" id="UP000092528">
    <property type="component" value="Chromosome 1"/>
</dbReference>
<dbReference type="RefSeq" id="WP_005598870.1">
    <property type="nucleotide sequence ID" value="NZ_CP016414.1"/>
</dbReference>
<dbReference type="PROSITE" id="PS51123">
    <property type="entry name" value="OMPA_2"/>
    <property type="match status" value="1"/>
</dbReference>
<gene>
    <name evidence="7" type="ORF">VSVS05_01456</name>
</gene>
<protein>
    <submittedName>
        <fullName evidence="7">Outer membrane protein P.III</fullName>
    </submittedName>
</protein>
<evidence type="ECO:0000313" key="7">
    <source>
        <dbReference type="EMBL" id="ANU36581.1"/>
    </source>
</evidence>
<proteinExistence type="predicted"/>
<dbReference type="InterPro" id="IPR006665">
    <property type="entry name" value="OmpA-like"/>
</dbReference>
<dbReference type="EMBL" id="CP016414">
    <property type="protein sequence ID" value="ANU36581.1"/>
    <property type="molecule type" value="Genomic_DNA"/>
</dbReference>
<sequence length="207" mass="23049">MMKTQFLFTLLPCLLISPFVTAEEEQDEYEYIATPVVIQVADQTDDDRDGVINARDLCVNTSEGALIDNDGCGFVIATEESLKLRILFANDSSKIEPIFENQIRSMADFLKRYPETSIEIQGFASQVGTPEYNLALSKRRAIAVEDELLANGISANRLSIVGYGESNLEALGDDDLSHAKNRKVTATVVGFEQEVEQEWNIFSVIEK</sequence>
<keyword evidence="8" id="KW-1185">Reference proteome</keyword>
<dbReference type="PATRIC" id="fig|45658.7.peg.1435"/>
<feature type="signal peptide" evidence="5">
    <location>
        <begin position="1"/>
        <end position="22"/>
    </location>
</feature>
<organism evidence="7 8">
    <name type="scientific">Vibrio scophthalmi</name>
    <dbReference type="NCBI Taxonomy" id="45658"/>
    <lineage>
        <taxon>Bacteria</taxon>
        <taxon>Pseudomonadati</taxon>
        <taxon>Pseudomonadota</taxon>
        <taxon>Gammaproteobacteria</taxon>
        <taxon>Vibrionales</taxon>
        <taxon>Vibrionaceae</taxon>
        <taxon>Vibrio</taxon>
    </lineage>
</organism>